<organism evidence="1 2">
    <name type="scientific">Virgibacillus oceani</name>
    <dbReference type="NCBI Taxonomy" id="1479511"/>
    <lineage>
        <taxon>Bacteria</taxon>
        <taxon>Bacillati</taxon>
        <taxon>Bacillota</taxon>
        <taxon>Bacilli</taxon>
        <taxon>Bacillales</taxon>
        <taxon>Bacillaceae</taxon>
        <taxon>Virgibacillus</taxon>
    </lineage>
</organism>
<dbReference type="RefSeq" id="WP_188456865.1">
    <property type="nucleotide sequence ID" value="NZ_BMFR01000028.1"/>
</dbReference>
<dbReference type="Proteomes" id="UP000622860">
    <property type="component" value="Unassembled WGS sequence"/>
</dbReference>
<dbReference type="SUPFAM" id="SSF50814">
    <property type="entry name" value="Lipocalins"/>
    <property type="match status" value="1"/>
</dbReference>
<dbReference type="InterPro" id="IPR012674">
    <property type="entry name" value="Calycin"/>
</dbReference>
<evidence type="ECO:0000313" key="1">
    <source>
        <dbReference type="EMBL" id="GGG87747.1"/>
    </source>
</evidence>
<dbReference type="Pfam" id="PF09148">
    <property type="entry name" value="DUF1934"/>
    <property type="match status" value="1"/>
</dbReference>
<proteinExistence type="predicted"/>
<reference evidence="1" key="2">
    <citation type="submission" date="2020-09" db="EMBL/GenBank/DDBJ databases">
        <authorList>
            <person name="Sun Q."/>
            <person name="Zhou Y."/>
        </authorList>
    </citation>
    <scope>NUCLEOTIDE SEQUENCE</scope>
    <source>
        <strain evidence="1">CGMCC 1.12754</strain>
    </source>
</reference>
<accession>A0A917HR60</accession>
<gene>
    <name evidence="1" type="ORF">GCM10011398_37060</name>
</gene>
<dbReference type="EMBL" id="BMFR01000028">
    <property type="protein sequence ID" value="GGG87747.1"/>
    <property type="molecule type" value="Genomic_DNA"/>
</dbReference>
<comment type="caution">
    <text evidence="1">The sequence shown here is derived from an EMBL/GenBank/DDBJ whole genome shotgun (WGS) entry which is preliminary data.</text>
</comment>
<evidence type="ECO:0000313" key="2">
    <source>
        <dbReference type="Proteomes" id="UP000622860"/>
    </source>
</evidence>
<name>A0A917HR60_9BACI</name>
<keyword evidence="2" id="KW-1185">Reference proteome</keyword>
<protein>
    <recommendedName>
        <fullName evidence="3">DUF1934 domain-containing protein</fullName>
    </recommendedName>
</protein>
<dbReference type="AlphaFoldDB" id="A0A917HR60"/>
<sequence>MILQQIPVTIELHMSIKDNGQIERTTTNAFGTFYRKNKFDVVTYDEQLEDRVTIKSLYTIQADKVSVKRSGALSMHQQFQLNQITENLYKHPHGNFHMETCTDYINYQPFDKINPGKLTIHYTVKLNGQEKREHELILSIKEENPQ</sequence>
<reference evidence="1" key="1">
    <citation type="journal article" date="2014" name="Int. J. Syst. Evol. Microbiol.">
        <title>Complete genome sequence of Corynebacterium casei LMG S-19264T (=DSM 44701T), isolated from a smear-ripened cheese.</title>
        <authorList>
            <consortium name="US DOE Joint Genome Institute (JGI-PGF)"/>
            <person name="Walter F."/>
            <person name="Albersmeier A."/>
            <person name="Kalinowski J."/>
            <person name="Ruckert C."/>
        </authorList>
    </citation>
    <scope>NUCLEOTIDE SEQUENCE</scope>
    <source>
        <strain evidence="1">CGMCC 1.12754</strain>
    </source>
</reference>
<dbReference type="Gene3D" id="2.40.128.20">
    <property type="match status" value="1"/>
</dbReference>
<evidence type="ECO:0008006" key="3">
    <source>
        <dbReference type="Google" id="ProtNLM"/>
    </source>
</evidence>
<dbReference type="InterPro" id="IPR015231">
    <property type="entry name" value="DUF1934"/>
</dbReference>